<evidence type="ECO:0000259" key="12">
    <source>
        <dbReference type="PROSITE" id="PS51669"/>
    </source>
</evidence>
<dbReference type="InterPro" id="IPR009010">
    <property type="entry name" value="Asp_de-COase-like_dom_sf"/>
</dbReference>
<sequence>MSLIHEIDYGTPRSKSETMVTLSIDGQSVTVPEGTSIMRAAMEIGTQIPKLCATDMMDAFGSCRLCLVEVEGRAGTPASCTTPVAEGIVVRTQTERLKQLRKGVMELYISDHPLDCLTCSANGDCELQDMAGAVGLRDVRYGQNGEQHPNPGIDASNPYFTYDPSKCIVCSRCVRACEDVQGTFALTIAGRGFDSVVSAGMQESFLGSECVSCGACVQACPTATLNEKSIIEIGTPEHSVVTTCAYCGVGCSFKAEMRGEEVVRMLPYKDGKANRGHSCVKGRFAWGYATHRERILKPMIREKITDPWREVSWVEAFTYAASEFTRIQQTYGRDSIGGITSSRCTNEETYLVQKLIRAGFGNNNVDTCARVCHSPTGYGLSTTFGTSAGTQDFDSVEHTDVVIIIGANPTDGHPVFASRLKKRLREGAKLIVVDPRRTDIVRSARVEAAHHLALLPGTNVAVLTALAHVIVTEGLAAEAFVRERCDWQEFQDWAAFVSLPHNSPEATALATGVDPTELRQAARLFATGGNGAIYYGLGVTEHSQGSTTVMAIANLAMATGNIGRPGVGVNPLRGQNNVQGACDMGSFPHELPGYRHIATDSVRESFEQLWGVTLNKEPGLRIPNMLDAAVDGSFKALYVQGEDILQSDPNTKHVAAGLAAMECVIVHDLFMNETANYAHVFLPGSTFLEKNGTFTNAERRIQRVRKVMAPRNGLEDWEVTIGLGKAMGFAMTYDHPSQIMDEIAALTPTFAGVSYQKLDELGSVQWPCNDKMPEGTPVMHIDHFVRGKGKFVITEYVATDEKTGPRFPLLLTTGRILSQYNVGAQTRRTANVVWHDEDRLEIHPHDAEQRGVRDGDWVRLASRAGETTLRALITERVAPGVVYTTFHHPDTQANVVTTEYSDWATNCPEYKVTAVQVSPSNGPSEWQKTYDEQARNARRIAAAIEAAE</sequence>
<dbReference type="GO" id="GO:0022904">
    <property type="term" value="P:respiratory electron transport chain"/>
    <property type="evidence" value="ECO:0007669"/>
    <property type="project" value="TreeGrafter"/>
</dbReference>
<dbReference type="InterPro" id="IPR006656">
    <property type="entry name" value="Mopterin_OxRdtase"/>
</dbReference>
<keyword evidence="5" id="KW-0479">Metal-binding</keyword>
<dbReference type="Gene3D" id="3.30.70.20">
    <property type="match status" value="1"/>
</dbReference>
<organism evidence="14">
    <name type="scientific">Rhodopseudomonas palustris (strain BisA53)</name>
    <dbReference type="NCBI Taxonomy" id="316055"/>
    <lineage>
        <taxon>Bacteria</taxon>
        <taxon>Pseudomonadati</taxon>
        <taxon>Pseudomonadota</taxon>
        <taxon>Alphaproteobacteria</taxon>
        <taxon>Hyphomicrobiales</taxon>
        <taxon>Nitrobacteraceae</taxon>
        <taxon>Rhodopseudomonas</taxon>
    </lineage>
</organism>
<dbReference type="eggNOG" id="COG3383">
    <property type="taxonomic scope" value="Bacteria"/>
</dbReference>
<dbReference type="Pfam" id="PF13510">
    <property type="entry name" value="Fer2_4"/>
    <property type="match status" value="1"/>
</dbReference>
<dbReference type="PANTHER" id="PTHR43105:SF14">
    <property type="entry name" value="FORMATE DEHYDROGENASE H"/>
    <property type="match status" value="1"/>
</dbReference>
<evidence type="ECO:0000256" key="3">
    <source>
        <dbReference type="ARBA" id="ARBA00022485"/>
    </source>
</evidence>
<dbReference type="SUPFAM" id="SSF54862">
    <property type="entry name" value="4Fe-4S ferredoxins"/>
    <property type="match status" value="1"/>
</dbReference>
<dbReference type="GO" id="GO:0003954">
    <property type="term" value="F:NADH dehydrogenase activity"/>
    <property type="evidence" value="ECO:0007669"/>
    <property type="project" value="TreeGrafter"/>
</dbReference>
<dbReference type="SUPFAM" id="SSF54292">
    <property type="entry name" value="2Fe-2S ferredoxin-like"/>
    <property type="match status" value="1"/>
</dbReference>
<accession>Q07HL7</accession>
<dbReference type="GO" id="GO:0051537">
    <property type="term" value="F:2 iron, 2 sulfur cluster binding"/>
    <property type="evidence" value="ECO:0007669"/>
    <property type="project" value="UniProtKB-KW"/>
</dbReference>
<dbReference type="InterPro" id="IPR006963">
    <property type="entry name" value="Mopterin_OxRdtase_4Fe-4S_dom"/>
</dbReference>
<dbReference type="Gene3D" id="3.40.50.740">
    <property type="match status" value="1"/>
</dbReference>
<dbReference type="Pfam" id="PF00384">
    <property type="entry name" value="Molybdopterin"/>
    <property type="match status" value="1"/>
</dbReference>
<evidence type="ECO:0000259" key="11">
    <source>
        <dbReference type="PROSITE" id="PS51379"/>
    </source>
</evidence>
<dbReference type="PROSITE" id="PS51669">
    <property type="entry name" value="4FE4S_MOW_BIS_MGD"/>
    <property type="match status" value="1"/>
</dbReference>
<dbReference type="OrthoDB" id="9816402at2"/>
<feature type="domain" description="2Fe-2S ferredoxin-type" evidence="10">
    <location>
        <begin position="18"/>
        <end position="96"/>
    </location>
</feature>
<dbReference type="Gene3D" id="3.10.20.740">
    <property type="match status" value="1"/>
</dbReference>
<keyword evidence="3" id="KW-0004">4Fe-4S</keyword>
<dbReference type="CDD" id="cd00508">
    <property type="entry name" value="MopB_CT_Fdh-Nap-like"/>
    <property type="match status" value="1"/>
</dbReference>
<evidence type="ECO:0000256" key="7">
    <source>
        <dbReference type="ARBA" id="ARBA00023002"/>
    </source>
</evidence>
<protein>
    <submittedName>
        <fullName evidence="14">Formate dehydrogenase, alpha subunit</fullName>
    </submittedName>
</protein>
<dbReference type="Gene3D" id="2.20.25.90">
    <property type="entry name" value="ADC-like domains"/>
    <property type="match status" value="1"/>
</dbReference>
<dbReference type="InterPro" id="IPR019574">
    <property type="entry name" value="NADH_UbQ_OxRdtase_Gsu_4Fe4S-bd"/>
</dbReference>
<dbReference type="SUPFAM" id="SSF50692">
    <property type="entry name" value="ADC-like"/>
    <property type="match status" value="1"/>
</dbReference>
<keyword evidence="8" id="KW-0408">Iron</keyword>
<dbReference type="Pfam" id="PF04879">
    <property type="entry name" value="Molybdop_Fe4S4"/>
    <property type="match status" value="1"/>
</dbReference>
<dbReference type="InterPro" id="IPR017900">
    <property type="entry name" value="4Fe4S_Fe_S_CS"/>
</dbReference>
<reference evidence="14" key="1">
    <citation type="submission" date="2006-09" db="EMBL/GenBank/DDBJ databases">
        <title>Complete sequence of Rhodopseudomonas palustris BisA53.</title>
        <authorList>
            <consortium name="US DOE Joint Genome Institute"/>
            <person name="Copeland A."/>
            <person name="Lucas S."/>
            <person name="Lapidus A."/>
            <person name="Barry K."/>
            <person name="Detter J.C."/>
            <person name="Glavina del Rio T."/>
            <person name="Hammon N."/>
            <person name="Israni S."/>
            <person name="Dalin E."/>
            <person name="Tice H."/>
            <person name="Pitluck S."/>
            <person name="Chain P."/>
            <person name="Malfatti S."/>
            <person name="Shin M."/>
            <person name="Vergez L."/>
            <person name="Schmutz J."/>
            <person name="Larimer F."/>
            <person name="Land M."/>
            <person name="Hauser L."/>
            <person name="Pelletier D.A."/>
            <person name="Kyrpides N."/>
            <person name="Kim E."/>
            <person name="Harwood C.S."/>
            <person name="Oda Y."/>
            <person name="Richardson P."/>
        </authorList>
    </citation>
    <scope>NUCLEOTIDE SEQUENCE [LARGE SCALE GENOMIC DNA]</scope>
    <source>
        <strain evidence="14">BisA53</strain>
    </source>
</reference>
<keyword evidence="9" id="KW-0411">Iron-sulfur</keyword>
<dbReference type="Pfam" id="PF12838">
    <property type="entry name" value="Fer4_7"/>
    <property type="match status" value="1"/>
</dbReference>
<dbReference type="FunFam" id="2.40.40.20:FF:000020">
    <property type="entry name" value="Formate dehydrogenase subunit alpha"/>
    <property type="match status" value="1"/>
</dbReference>
<dbReference type="PIRSF" id="PIRSF036643">
    <property type="entry name" value="FDH_alpha"/>
    <property type="match status" value="1"/>
</dbReference>
<keyword evidence="4" id="KW-0001">2Fe-2S</keyword>
<dbReference type="SMART" id="SM00926">
    <property type="entry name" value="Molybdop_Fe4S4"/>
    <property type="match status" value="1"/>
</dbReference>
<dbReference type="GO" id="GO:0051539">
    <property type="term" value="F:4 iron, 4 sulfur cluster binding"/>
    <property type="evidence" value="ECO:0007669"/>
    <property type="project" value="UniProtKB-KW"/>
</dbReference>
<name>Q07HL7_RHOP5</name>
<dbReference type="KEGG" id="rpe:RPE_4647"/>
<dbReference type="InterPro" id="IPR001041">
    <property type="entry name" value="2Fe-2S_ferredoxin-type"/>
</dbReference>
<evidence type="ECO:0000259" key="10">
    <source>
        <dbReference type="PROSITE" id="PS51085"/>
    </source>
</evidence>
<dbReference type="Gene3D" id="3.40.228.10">
    <property type="entry name" value="Dimethylsulfoxide Reductase, domain 2"/>
    <property type="match status" value="1"/>
</dbReference>
<dbReference type="Pfam" id="PF01568">
    <property type="entry name" value="Molydop_binding"/>
    <property type="match status" value="1"/>
</dbReference>
<keyword evidence="7" id="KW-0560">Oxidoreductase</keyword>
<evidence type="ECO:0000313" key="14">
    <source>
        <dbReference type="EMBL" id="ABJ08567.1"/>
    </source>
</evidence>
<gene>
    <name evidence="14" type="ordered locus">RPE_4647</name>
</gene>
<keyword evidence="6" id="KW-0677">Repeat</keyword>
<feature type="domain" description="4Fe-4S ferredoxin-type" evidence="11">
    <location>
        <begin position="158"/>
        <end position="189"/>
    </location>
</feature>
<evidence type="ECO:0000256" key="2">
    <source>
        <dbReference type="ARBA" id="ARBA00007023"/>
    </source>
</evidence>
<dbReference type="PANTHER" id="PTHR43105">
    <property type="entry name" value="RESPIRATORY NITRATE REDUCTASE"/>
    <property type="match status" value="1"/>
</dbReference>
<dbReference type="STRING" id="316055.RPE_4647"/>
<evidence type="ECO:0000256" key="6">
    <source>
        <dbReference type="ARBA" id="ARBA00022737"/>
    </source>
</evidence>
<dbReference type="Pfam" id="PF10588">
    <property type="entry name" value="NADH-G_4Fe-4S_3"/>
    <property type="match status" value="1"/>
</dbReference>
<proteinExistence type="inferred from homology"/>
<dbReference type="InterPro" id="IPR006478">
    <property type="entry name" value="Formate_DH_asu"/>
</dbReference>
<dbReference type="InterPro" id="IPR017896">
    <property type="entry name" value="4Fe4S_Fe-S-bd"/>
</dbReference>
<dbReference type="PROSITE" id="PS51379">
    <property type="entry name" value="4FE4S_FER_2"/>
    <property type="match status" value="2"/>
</dbReference>
<feature type="domain" description="4Fe-4S Mo/W bis-MGD-type" evidence="12">
    <location>
        <begin position="237"/>
        <end position="293"/>
    </location>
</feature>
<evidence type="ECO:0000256" key="1">
    <source>
        <dbReference type="ARBA" id="ARBA00005404"/>
    </source>
</evidence>
<dbReference type="SMART" id="SM00929">
    <property type="entry name" value="NADH-G_4Fe-4S_3"/>
    <property type="match status" value="1"/>
</dbReference>
<dbReference type="GO" id="GO:0016020">
    <property type="term" value="C:membrane"/>
    <property type="evidence" value="ECO:0007669"/>
    <property type="project" value="TreeGrafter"/>
</dbReference>
<dbReference type="GO" id="GO:1990204">
    <property type="term" value="C:oxidoreductase complex"/>
    <property type="evidence" value="ECO:0007669"/>
    <property type="project" value="UniProtKB-ARBA"/>
</dbReference>
<dbReference type="EMBL" id="CP000463">
    <property type="protein sequence ID" value="ABJ08567.1"/>
    <property type="molecule type" value="Genomic_DNA"/>
</dbReference>
<comment type="similarity">
    <text evidence="1">Belongs to the complex I 75 kDa subunit family.</text>
</comment>
<evidence type="ECO:0000256" key="8">
    <source>
        <dbReference type="ARBA" id="ARBA00023004"/>
    </source>
</evidence>
<dbReference type="GO" id="GO:0015942">
    <property type="term" value="P:formate metabolic process"/>
    <property type="evidence" value="ECO:0007669"/>
    <property type="project" value="InterPro"/>
</dbReference>
<dbReference type="Gene3D" id="2.40.40.20">
    <property type="match status" value="1"/>
</dbReference>
<dbReference type="InterPro" id="IPR041924">
    <property type="entry name" value="Formate_Dh-H_N"/>
</dbReference>
<dbReference type="AlphaFoldDB" id="Q07HL7"/>
<evidence type="ECO:0000256" key="4">
    <source>
        <dbReference type="ARBA" id="ARBA00022714"/>
    </source>
</evidence>
<dbReference type="PROSITE" id="PS00198">
    <property type="entry name" value="4FE4S_FER_1"/>
    <property type="match status" value="2"/>
</dbReference>
<comment type="similarity">
    <text evidence="2">In the C-terminal section; belongs to the prokaryotic molybdopterin-containing oxidoreductase family.</text>
</comment>
<dbReference type="HOGENOM" id="CLU_000422_4_1_5"/>
<feature type="domain" description="4Fe-4S His(Cys)3-ligated-type" evidence="13">
    <location>
        <begin position="96"/>
        <end position="135"/>
    </location>
</feature>
<dbReference type="InterPro" id="IPR006657">
    <property type="entry name" value="MoPterin_dinucl-bd_dom"/>
</dbReference>
<dbReference type="InterPro" id="IPR050123">
    <property type="entry name" value="Prok_molybdopt-oxidoreductase"/>
</dbReference>
<evidence type="ECO:0000259" key="13">
    <source>
        <dbReference type="PROSITE" id="PS51839"/>
    </source>
</evidence>
<dbReference type="PROSITE" id="PS51839">
    <property type="entry name" value="4FE4S_HC3"/>
    <property type="match status" value="1"/>
</dbReference>
<dbReference type="GO" id="GO:0046872">
    <property type="term" value="F:metal ion binding"/>
    <property type="evidence" value="ECO:0007669"/>
    <property type="project" value="UniProtKB-KW"/>
</dbReference>
<dbReference type="FunFam" id="2.20.25.90:FF:000001">
    <property type="entry name" value="Formate dehydrogenase subunit alpha"/>
    <property type="match status" value="1"/>
</dbReference>
<evidence type="ECO:0000256" key="9">
    <source>
        <dbReference type="ARBA" id="ARBA00023014"/>
    </source>
</evidence>
<dbReference type="SUPFAM" id="SSF53706">
    <property type="entry name" value="Formate dehydrogenase/DMSO reductase, domains 1-3"/>
    <property type="match status" value="1"/>
</dbReference>
<dbReference type="FunFam" id="3.30.70.20:FF:000035">
    <property type="entry name" value="Iron hydrogenase 1"/>
    <property type="match status" value="1"/>
</dbReference>
<dbReference type="CDD" id="cd02753">
    <property type="entry name" value="MopB_Formate-Dh-H"/>
    <property type="match status" value="1"/>
</dbReference>
<evidence type="ECO:0000256" key="5">
    <source>
        <dbReference type="ARBA" id="ARBA00022723"/>
    </source>
</evidence>
<dbReference type="InterPro" id="IPR036010">
    <property type="entry name" value="2Fe-2S_ferredoxin-like_sf"/>
</dbReference>
<dbReference type="PROSITE" id="PS51085">
    <property type="entry name" value="2FE2S_FER_2"/>
    <property type="match status" value="1"/>
</dbReference>
<dbReference type="FunFam" id="3.10.20.740:FF:000005">
    <property type="entry name" value="NADH:ubiquinone oxidoreductase subunit"/>
    <property type="match status" value="1"/>
</dbReference>
<dbReference type="CDD" id="cd00207">
    <property type="entry name" value="fer2"/>
    <property type="match status" value="1"/>
</dbReference>
<dbReference type="NCBIfam" id="TIGR01591">
    <property type="entry name" value="Fdh-alpha"/>
    <property type="match status" value="1"/>
</dbReference>
<dbReference type="GO" id="GO:0043546">
    <property type="term" value="F:molybdopterin cofactor binding"/>
    <property type="evidence" value="ECO:0007669"/>
    <property type="project" value="InterPro"/>
</dbReference>
<dbReference type="GO" id="GO:0008863">
    <property type="term" value="F:formate dehydrogenase (NAD+) activity"/>
    <property type="evidence" value="ECO:0007669"/>
    <property type="project" value="InterPro"/>
</dbReference>
<feature type="domain" description="4Fe-4S ferredoxin-type" evidence="11">
    <location>
        <begin position="201"/>
        <end position="230"/>
    </location>
</feature>